<dbReference type="PROSITE" id="PS50011">
    <property type="entry name" value="PROTEIN_KINASE_DOM"/>
    <property type="match status" value="1"/>
</dbReference>
<dbReference type="Pfam" id="PF00069">
    <property type="entry name" value="Pkinase"/>
    <property type="match status" value="1"/>
</dbReference>
<keyword evidence="3" id="KW-0418">Kinase</keyword>
<dbReference type="GO" id="GO:0004674">
    <property type="term" value="F:protein serine/threonine kinase activity"/>
    <property type="evidence" value="ECO:0007669"/>
    <property type="project" value="UniProtKB-KW"/>
</dbReference>
<dbReference type="Gene3D" id="1.10.510.10">
    <property type="entry name" value="Transferase(Phosphotransferase) domain 1"/>
    <property type="match status" value="1"/>
</dbReference>
<dbReference type="RefSeq" id="XP_037216170.1">
    <property type="nucleotide sequence ID" value="XM_037366776.1"/>
</dbReference>
<dbReference type="GeneID" id="59349292"/>
<accession>A0A8H6SAK5</accession>
<dbReference type="GO" id="GO:0005524">
    <property type="term" value="F:ATP binding"/>
    <property type="evidence" value="ECO:0007669"/>
    <property type="project" value="InterPro"/>
</dbReference>
<dbReference type="OrthoDB" id="3067618at2759"/>
<feature type="domain" description="Protein kinase" evidence="2">
    <location>
        <begin position="257"/>
        <end position="560"/>
    </location>
</feature>
<organism evidence="3 4">
    <name type="scientific">Mycena indigotica</name>
    <dbReference type="NCBI Taxonomy" id="2126181"/>
    <lineage>
        <taxon>Eukaryota</taxon>
        <taxon>Fungi</taxon>
        <taxon>Dikarya</taxon>
        <taxon>Basidiomycota</taxon>
        <taxon>Agaricomycotina</taxon>
        <taxon>Agaricomycetes</taxon>
        <taxon>Agaricomycetidae</taxon>
        <taxon>Agaricales</taxon>
        <taxon>Marasmiineae</taxon>
        <taxon>Mycenaceae</taxon>
        <taxon>Mycena</taxon>
    </lineage>
</organism>
<sequence length="564" mass="63777">MSSSFKFSRDDVLAEIMSSIIDGLKIVQPLITAYTQLQASNKEAQRKFEQATIESMEKSLELTKAQTKVEMLQNNVNELLIESRDHISMLQDGPMKSRSTIAMEESGSRTRARLWDDLSRDNRVQSGSLNFSPPSNKAEDLATAKQLLDTVLGQSWPDEVSMYLSLNKILEALTPEGTFVHDTHSFQKLPVDSTISWKGDLAITLFHILTIVEWKSLDTEIISSHKGQMVDYLLAVKAKVPAHTQLHGVLSNLTTSFVFEMTFAQGNYDVRVLRTDNLLHALMYAIDNTFTSAIVVRSTEIFASTMGNFIATVQLRDIPASLHPRVTKLFPRATKVVMKTSARPSHTSQQQSFLNEVEMTKRVCCLDRFVNVVQYLKDESPVLFMFPHGRPIGDKELPLTMRNIVQGVVDGLKYIHDCNIIHRDLRRSNVVLVKQQGHYQPMIIDFGCAVDADKKQILYEGSALAYPPRILSINSPTLYDPTKGDDLFALILMVQTLLFPLSFSGFDVRKVEPSLERSRETQRLLDLWTALKSSSYWGQFYHAADRQDYNSLKEMSQPFVTLAP</sequence>
<dbReference type="InterPro" id="IPR008266">
    <property type="entry name" value="Tyr_kinase_AS"/>
</dbReference>
<evidence type="ECO:0000313" key="4">
    <source>
        <dbReference type="Proteomes" id="UP000636479"/>
    </source>
</evidence>
<keyword evidence="3" id="KW-0723">Serine/threonine-protein kinase</keyword>
<keyword evidence="1" id="KW-0175">Coiled coil</keyword>
<dbReference type="EMBL" id="JACAZF010000009">
    <property type="protein sequence ID" value="KAF7294807.1"/>
    <property type="molecule type" value="Genomic_DNA"/>
</dbReference>
<dbReference type="SMART" id="SM00220">
    <property type="entry name" value="S_TKc"/>
    <property type="match status" value="1"/>
</dbReference>
<dbReference type="Proteomes" id="UP000636479">
    <property type="component" value="Unassembled WGS sequence"/>
</dbReference>
<name>A0A8H6SAK5_9AGAR</name>
<dbReference type="AlphaFoldDB" id="A0A8H6SAK5"/>
<dbReference type="SUPFAM" id="SSF56112">
    <property type="entry name" value="Protein kinase-like (PK-like)"/>
    <property type="match status" value="1"/>
</dbReference>
<keyword evidence="3" id="KW-0808">Transferase</keyword>
<protein>
    <submittedName>
        <fullName evidence="3">Putative serine/threonine protein kinase</fullName>
    </submittedName>
</protein>
<evidence type="ECO:0000313" key="3">
    <source>
        <dbReference type="EMBL" id="KAF7294807.1"/>
    </source>
</evidence>
<evidence type="ECO:0000256" key="1">
    <source>
        <dbReference type="SAM" id="Coils"/>
    </source>
</evidence>
<comment type="caution">
    <text evidence="3">The sequence shown here is derived from an EMBL/GenBank/DDBJ whole genome shotgun (WGS) entry which is preliminary data.</text>
</comment>
<reference evidence="3" key="1">
    <citation type="submission" date="2020-05" db="EMBL/GenBank/DDBJ databases">
        <title>Mycena genomes resolve the evolution of fungal bioluminescence.</title>
        <authorList>
            <person name="Tsai I.J."/>
        </authorList>
    </citation>
    <scope>NUCLEOTIDE SEQUENCE</scope>
    <source>
        <strain evidence="3">171206Taipei</strain>
    </source>
</reference>
<dbReference type="PROSITE" id="PS00109">
    <property type="entry name" value="PROTEIN_KINASE_TYR"/>
    <property type="match status" value="1"/>
</dbReference>
<dbReference type="InterPro" id="IPR011009">
    <property type="entry name" value="Kinase-like_dom_sf"/>
</dbReference>
<evidence type="ECO:0000259" key="2">
    <source>
        <dbReference type="PROSITE" id="PS50011"/>
    </source>
</evidence>
<keyword evidence="4" id="KW-1185">Reference proteome</keyword>
<gene>
    <name evidence="3" type="ORF">MIND_01018400</name>
</gene>
<proteinExistence type="predicted"/>
<dbReference type="InterPro" id="IPR000719">
    <property type="entry name" value="Prot_kinase_dom"/>
</dbReference>
<feature type="coiled-coil region" evidence="1">
    <location>
        <begin position="34"/>
        <end position="82"/>
    </location>
</feature>